<dbReference type="Gene3D" id="3.55.50.30">
    <property type="match status" value="1"/>
</dbReference>
<keyword evidence="1" id="KW-1133">Transmembrane helix</keyword>
<dbReference type="Pfam" id="PF04773">
    <property type="entry name" value="FecR"/>
    <property type="match status" value="1"/>
</dbReference>
<evidence type="ECO:0000313" key="5">
    <source>
        <dbReference type="Proteomes" id="UP000619457"/>
    </source>
</evidence>
<dbReference type="AlphaFoldDB" id="A0A918PL47"/>
<comment type="caution">
    <text evidence="4">The sequence shown here is derived from an EMBL/GenBank/DDBJ whole genome shotgun (WGS) entry which is preliminary data.</text>
</comment>
<dbReference type="RefSeq" id="WP_018474972.1">
    <property type="nucleotide sequence ID" value="NZ_BMWX01000001.1"/>
</dbReference>
<dbReference type="PANTHER" id="PTHR30273">
    <property type="entry name" value="PERIPLASMIC SIGNAL SENSOR AND SIGMA FACTOR ACTIVATOR FECR-RELATED"/>
    <property type="match status" value="1"/>
</dbReference>
<dbReference type="PIRSF" id="PIRSF018266">
    <property type="entry name" value="FecR"/>
    <property type="match status" value="1"/>
</dbReference>
<dbReference type="InterPro" id="IPR012373">
    <property type="entry name" value="Ferrdict_sens_TM"/>
</dbReference>
<sequence length="329" mass="37428">MNRPDEDLLAKYFDNLLDARKAGEVLDWLSTAEGQRYLDKELEKDFSSLDRAHKLLLKPRLTAEDILRAAEPSRSQPIMNPKPRPMQQWRIAASIIFMVCLMGALAYFLSGWNNYEEYHTAYAESAEVALPDGSTVHMSGNSHLRFRPNWKADEPREIWFEGEGYFTIQKKAAANRFTVHTDRNFEVQVLGTTFTVTARPSTSRVVLETGSIALNVAGAAGNDQIMMKPGELVEMDLQHDLLIKKEVAPEHYTSRRNDELVFSKTPLKEIIRILKDDYGFTVIVNNEEILEEKFTGVVPSKNVETLLEGLSSLLDVEIVREKNIIKLIQ</sequence>
<dbReference type="Pfam" id="PF16344">
    <property type="entry name" value="FecR_C"/>
    <property type="match status" value="1"/>
</dbReference>
<keyword evidence="1" id="KW-0812">Transmembrane</keyword>
<dbReference type="EMBL" id="BMWX01000001">
    <property type="protein sequence ID" value="GGZ13887.1"/>
    <property type="molecule type" value="Genomic_DNA"/>
</dbReference>
<gene>
    <name evidence="4" type="ORF">GCM10007049_02140</name>
</gene>
<dbReference type="InterPro" id="IPR032508">
    <property type="entry name" value="FecR_C"/>
</dbReference>
<feature type="domain" description="FecR protein" evidence="2">
    <location>
        <begin position="117"/>
        <end position="212"/>
    </location>
</feature>
<accession>A0A918PL47</accession>
<name>A0A918PL47_9BACT</name>
<dbReference type="Proteomes" id="UP000619457">
    <property type="component" value="Unassembled WGS sequence"/>
</dbReference>
<evidence type="ECO:0000259" key="2">
    <source>
        <dbReference type="Pfam" id="PF04773"/>
    </source>
</evidence>
<feature type="transmembrane region" description="Helical" evidence="1">
    <location>
        <begin position="89"/>
        <end position="109"/>
    </location>
</feature>
<evidence type="ECO:0000313" key="4">
    <source>
        <dbReference type="EMBL" id="GGZ13887.1"/>
    </source>
</evidence>
<protein>
    <submittedName>
        <fullName evidence="4">Anti-sigma factor</fullName>
    </submittedName>
</protein>
<keyword evidence="1" id="KW-0472">Membrane</keyword>
<dbReference type="GO" id="GO:0016989">
    <property type="term" value="F:sigma factor antagonist activity"/>
    <property type="evidence" value="ECO:0007669"/>
    <property type="project" value="TreeGrafter"/>
</dbReference>
<keyword evidence="5" id="KW-1185">Reference proteome</keyword>
<dbReference type="PANTHER" id="PTHR30273:SF2">
    <property type="entry name" value="PROTEIN FECR"/>
    <property type="match status" value="1"/>
</dbReference>
<organism evidence="4 5">
    <name type="scientific">Echinicola pacifica</name>
    <dbReference type="NCBI Taxonomy" id="346377"/>
    <lineage>
        <taxon>Bacteria</taxon>
        <taxon>Pseudomonadati</taxon>
        <taxon>Bacteroidota</taxon>
        <taxon>Cytophagia</taxon>
        <taxon>Cytophagales</taxon>
        <taxon>Cyclobacteriaceae</taxon>
        <taxon>Echinicola</taxon>
    </lineage>
</organism>
<proteinExistence type="predicted"/>
<reference evidence="4" key="2">
    <citation type="submission" date="2020-09" db="EMBL/GenBank/DDBJ databases">
        <authorList>
            <person name="Sun Q."/>
            <person name="Kim S."/>
        </authorList>
    </citation>
    <scope>NUCLEOTIDE SEQUENCE</scope>
    <source>
        <strain evidence="4">KCTC 12368</strain>
    </source>
</reference>
<dbReference type="Gene3D" id="2.60.120.1440">
    <property type="match status" value="1"/>
</dbReference>
<evidence type="ECO:0000259" key="3">
    <source>
        <dbReference type="Pfam" id="PF16344"/>
    </source>
</evidence>
<feature type="domain" description="Protein FecR C-terminal" evidence="3">
    <location>
        <begin position="259"/>
        <end position="325"/>
    </location>
</feature>
<evidence type="ECO:0000256" key="1">
    <source>
        <dbReference type="SAM" id="Phobius"/>
    </source>
</evidence>
<dbReference type="InterPro" id="IPR006860">
    <property type="entry name" value="FecR"/>
</dbReference>
<reference evidence="4" key="1">
    <citation type="journal article" date="2014" name="Int. J. Syst. Evol. Microbiol.">
        <title>Complete genome sequence of Corynebacterium casei LMG S-19264T (=DSM 44701T), isolated from a smear-ripened cheese.</title>
        <authorList>
            <consortium name="US DOE Joint Genome Institute (JGI-PGF)"/>
            <person name="Walter F."/>
            <person name="Albersmeier A."/>
            <person name="Kalinowski J."/>
            <person name="Ruckert C."/>
        </authorList>
    </citation>
    <scope>NUCLEOTIDE SEQUENCE</scope>
    <source>
        <strain evidence="4">KCTC 12368</strain>
    </source>
</reference>